<protein>
    <recommendedName>
        <fullName evidence="4">RING-type E3 ubiquitin transferase</fullName>
        <ecNumber evidence="4">2.3.2.27</ecNumber>
    </recommendedName>
</protein>
<feature type="region of interest" description="Disordered" evidence="12">
    <location>
        <begin position="105"/>
        <end position="163"/>
    </location>
</feature>
<evidence type="ECO:0000256" key="7">
    <source>
        <dbReference type="ARBA" id="ARBA00022771"/>
    </source>
</evidence>
<evidence type="ECO:0000256" key="5">
    <source>
        <dbReference type="ARBA" id="ARBA00022679"/>
    </source>
</evidence>
<dbReference type="InterPro" id="IPR013083">
    <property type="entry name" value="Znf_RING/FYVE/PHD"/>
</dbReference>
<dbReference type="EMBL" id="CAAALY010047749">
    <property type="protein sequence ID" value="VEL20725.1"/>
    <property type="molecule type" value="Genomic_DNA"/>
</dbReference>
<dbReference type="GO" id="GO:0005783">
    <property type="term" value="C:endoplasmic reticulum"/>
    <property type="evidence" value="ECO:0007669"/>
    <property type="project" value="InterPro"/>
</dbReference>
<evidence type="ECO:0000313" key="14">
    <source>
        <dbReference type="EMBL" id="VEL20725.1"/>
    </source>
</evidence>
<evidence type="ECO:0000256" key="11">
    <source>
        <dbReference type="PROSITE-ProRule" id="PRU00175"/>
    </source>
</evidence>
<sequence length="244" mass="25543">MNINPDDPFDAAVRHRSFTGDRDLSTLSEIPSILTPHTKENMSIPPPPYSSVSVSQSSHTSSSLSVTTSADATISQPPLLPLGMAPSPIGETVSSNLISCIGSKNSPGASNSTGDVTKSNSINNELTPNEDESGSGSAGTAPSSSANGADDGAGRSGNNQGNNATNTTGSFECNICLDPAKDAVVSLCGHLFCWPCLHQWLETTTQARAICPVCKAAISRNKFKDLTLNRKDLNIHLVERFILS</sequence>
<evidence type="ECO:0000256" key="3">
    <source>
        <dbReference type="ARBA" id="ARBA00004906"/>
    </source>
</evidence>
<comment type="catalytic activity">
    <reaction evidence="1">
        <text>S-ubiquitinyl-[E2 ubiquitin-conjugating enzyme]-L-cysteine + [acceptor protein]-L-lysine = [E2 ubiquitin-conjugating enzyme]-L-cysteine + N(6)-ubiquitinyl-[acceptor protein]-L-lysine.</text>
        <dbReference type="EC" id="2.3.2.27"/>
    </reaction>
</comment>
<evidence type="ECO:0000256" key="4">
    <source>
        <dbReference type="ARBA" id="ARBA00012483"/>
    </source>
</evidence>
<comment type="pathway">
    <text evidence="3">Protein modification; protein ubiquitination.</text>
</comment>
<keyword evidence="6" id="KW-0479">Metal-binding</keyword>
<feature type="compositionally biased region" description="Polar residues" evidence="12">
    <location>
        <begin position="105"/>
        <end position="127"/>
    </location>
</feature>
<evidence type="ECO:0000313" key="15">
    <source>
        <dbReference type="Proteomes" id="UP000784294"/>
    </source>
</evidence>
<dbReference type="InterPro" id="IPR045103">
    <property type="entry name" value="RNF5/RNF185-like"/>
</dbReference>
<dbReference type="GO" id="GO:0008270">
    <property type="term" value="F:zinc ion binding"/>
    <property type="evidence" value="ECO:0007669"/>
    <property type="project" value="UniProtKB-KW"/>
</dbReference>
<evidence type="ECO:0000256" key="1">
    <source>
        <dbReference type="ARBA" id="ARBA00000900"/>
    </source>
</evidence>
<name>A0A3S5AHX8_9PLAT</name>
<dbReference type="AlphaFoldDB" id="A0A3S5AHX8"/>
<dbReference type="GO" id="GO:0061630">
    <property type="term" value="F:ubiquitin protein ligase activity"/>
    <property type="evidence" value="ECO:0007669"/>
    <property type="project" value="UniProtKB-EC"/>
</dbReference>
<proteinExistence type="predicted"/>
<keyword evidence="7 11" id="KW-0863">Zinc-finger</keyword>
<feature type="region of interest" description="Disordered" evidence="12">
    <location>
        <begin position="21"/>
        <end position="70"/>
    </location>
</feature>
<dbReference type="SUPFAM" id="SSF57850">
    <property type="entry name" value="RING/U-box"/>
    <property type="match status" value="1"/>
</dbReference>
<keyword evidence="5" id="KW-0808">Transferase</keyword>
<dbReference type="GO" id="GO:0006511">
    <property type="term" value="P:ubiquitin-dependent protein catabolic process"/>
    <property type="evidence" value="ECO:0007669"/>
    <property type="project" value="InterPro"/>
</dbReference>
<dbReference type="OrthoDB" id="302966at2759"/>
<comment type="caution">
    <text evidence="14">The sequence shown here is derived from an EMBL/GenBank/DDBJ whole genome shotgun (WGS) entry which is preliminary data.</text>
</comment>
<accession>A0A3S5AHX8</accession>
<keyword evidence="8" id="KW-0833">Ubl conjugation pathway</keyword>
<dbReference type="PROSITE" id="PS50089">
    <property type="entry name" value="ZF_RING_2"/>
    <property type="match status" value="1"/>
</dbReference>
<feature type="compositionally biased region" description="Low complexity" evidence="12">
    <location>
        <begin position="50"/>
        <end position="69"/>
    </location>
</feature>
<comment type="subcellular location">
    <subcellularLocation>
        <location evidence="2">Endomembrane system</location>
    </subcellularLocation>
</comment>
<evidence type="ECO:0000256" key="10">
    <source>
        <dbReference type="ARBA" id="ARBA00023136"/>
    </source>
</evidence>
<evidence type="ECO:0000256" key="2">
    <source>
        <dbReference type="ARBA" id="ARBA00004308"/>
    </source>
</evidence>
<dbReference type="EC" id="2.3.2.27" evidence="4"/>
<dbReference type="InterPro" id="IPR017907">
    <property type="entry name" value="Znf_RING_CS"/>
</dbReference>
<dbReference type="Proteomes" id="UP000784294">
    <property type="component" value="Unassembled WGS sequence"/>
</dbReference>
<dbReference type="GO" id="GO:0016567">
    <property type="term" value="P:protein ubiquitination"/>
    <property type="evidence" value="ECO:0007669"/>
    <property type="project" value="UniProtKB-UniPathway"/>
</dbReference>
<dbReference type="UniPathway" id="UPA00143"/>
<dbReference type="InterPro" id="IPR001841">
    <property type="entry name" value="Znf_RING"/>
</dbReference>
<feature type="domain" description="RING-type" evidence="13">
    <location>
        <begin position="173"/>
        <end position="215"/>
    </location>
</feature>
<evidence type="ECO:0000256" key="9">
    <source>
        <dbReference type="ARBA" id="ARBA00022833"/>
    </source>
</evidence>
<gene>
    <name evidence="14" type="ORF">PXEA_LOCUS14165</name>
</gene>
<dbReference type="PROSITE" id="PS00518">
    <property type="entry name" value="ZF_RING_1"/>
    <property type="match status" value="1"/>
</dbReference>
<feature type="compositionally biased region" description="Low complexity" evidence="12">
    <location>
        <begin position="134"/>
        <end position="149"/>
    </location>
</feature>
<keyword evidence="15" id="KW-1185">Reference proteome</keyword>
<evidence type="ECO:0000256" key="12">
    <source>
        <dbReference type="SAM" id="MobiDB-lite"/>
    </source>
</evidence>
<dbReference type="SMART" id="SM00184">
    <property type="entry name" value="RING"/>
    <property type="match status" value="1"/>
</dbReference>
<dbReference type="Gene3D" id="3.30.40.10">
    <property type="entry name" value="Zinc/RING finger domain, C3HC4 (zinc finger)"/>
    <property type="match status" value="1"/>
</dbReference>
<evidence type="ECO:0000259" key="13">
    <source>
        <dbReference type="PROSITE" id="PS50089"/>
    </source>
</evidence>
<reference evidence="14" key="1">
    <citation type="submission" date="2018-11" db="EMBL/GenBank/DDBJ databases">
        <authorList>
            <consortium name="Pathogen Informatics"/>
        </authorList>
    </citation>
    <scope>NUCLEOTIDE SEQUENCE</scope>
</reference>
<evidence type="ECO:0000256" key="6">
    <source>
        <dbReference type="ARBA" id="ARBA00022723"/>
    </source>
</evidence>
<dbReference type="Pfam" id="PF13639">
    <property type="entry name" value="zf-RING_2"/>
    <property type="match status" value="1"/>
</dbReference>
<dbReference type="PANTHER" id="PTHR12313">
    <property type="entry name" value="E3 UBIQUITIN-PROTEIN LIGASE RNF5-RELATED"/>
    <property type="match status" value="1"/>
</dbReference>
<organism evidence="14 15">
    <name type="scientific">Protopolystoma xenopodis</name>
    <dbReference type="NCBI Taxonomy" id="117903"/>
    <lineage>
        <taxon>Eukaryota</taxon>
        <taxon>Metazoa</taxon>
        <taxon>Spiralia</taxon>
        <taxon>Lophotrochozoa</taxon>
        <taxon>Platyhelminthes</taxon>
        <taxon>Monogenea</taxon>
        <taxon>Polyopisthocotylea</taxon>
        <taxon>Polystomatidea</taxon>
        <taxon>Polystomatidae</taxon>
        <taxon>Protopolystoma</taxon>
    </lineage>
</organism>
<keyword evidence="9" id="KW-0862">Zinc</keyword>
<keyword evidence="10" id="KW-0472">Membrane</keyword>
<evidence type="ECO:0000256" key="8">
    <source>
        <dbReference type="ARBA" id="ARBA00022786"/>
    </source>
</evidence>